<evidence type="ECO:0000256" key="3">
    <source>
        <dbReference type="ARBA" id="ARBA00023052"/>
    </source>
</evidence>
<proteinExistence type="inferred from homology"/>
<evidence type="ECO:0000256" key="1">
    <source>
        <dbReference type="ARBA" id="ARBA00001964"/>
    </source>
</evidence>
<name>A0ABN2J3A4_9MICO</name>
<evidence type="ECO:0000256" key="5">
    <source>
        <dbReference type="SAM" id="MobiDB-lite"/>
    </source>
</evidence>
<dbReference type="Gene3D" id="3.40.50.970">
    <property type="match status" value="1"/>
</dbReference>
<keyword evidence="3 4" id="KW-0786">Thiamine pyrophosphate</keyword>
<comment type="function">
    <text evidence="4">The branched-chain alpha-keto dehydrogenase complex catalyzes the overall conversion of alpha-keto acids to acyl-CoA and CO(2). It contains multiple copies of three enzymatic components: branched-chain alpha-keto acid decarboxylase (E1), lipoamide acyltransferase (E2) and lipoamide dehydrogenase (E3).</text>
</comment>
<dbReference type="PANTHER" id="PTHR43380:SF1">
    <property type="entry name" value="2-OXOISOVALERATE DEHYDROGENASE SUBUNIT ALPHA, MITOCHONDRIAL"/>
    <property type="match status" value="1"/>
</dbReference>
<dbReference type="InterPro" id="IPR001017">
    <property type="entry name" value="DH_E1"/>
</dbReference>
<evidence type="ECO:0000259" key="6">
    <source>
        <dbReference type="Pfam" id="PF00676"/>
    </source>
</evidence>
<evidence type="ECO:0000313" key="8">
    <source>
        <dbReference type="Proteomes" id="UP001501138"/>
    </source>
</evidence>
<dbReference type="EC" id="1.2.4.4" evidence="4"/>
<comment type="cofactor">
    <cofactor evidence="1 4">
        <name>thiamine diphosphate</name>
        <dbReference type="ChEBI" id="CHEBI:58937"/>
    </cofactor>
</comment>
<dbReference type="InterPro" id="IPR029061">
    <property type="entry name" value="THDP-binding"/>
</dbReference>
<comment type="similarity">
    <text evidence="4">Belongs to the BCKDHA family.</text>
</comment>
<reference evidence="7 8" key="1">
    <citation type="journal article" date="2019" name="Int. J. Syst. Evol. Microbiol.">
        <title>The Global Catalogue of Microorganisms (GCM) 10K type strain sequencing project: providing services to taxonomists for standard genome sequencing and annotation.</title>
        <authorList>
            <consortium name="The Broad Institute Genomics Platform"/>
            <consortium name="The Broad Institute Genome Sequencing Center for Infectious Disease"/>
            <person name="Wu L."/>
            <person name="Ma J."/>
        </authorList>
    </citation>
    <scope>NUCLEOTIDE SEQUENCE [LARGE SCALE GENOMIC DNA]</scope>
    <source>
        <strain evidence="7 8">JCM 15589</strain>
    </source>
</reference>
<evidence type="ECO:0000256" key="4">
    <source>
        <dbReference type="RuleBase" id="RU365014"/>
    </source>
</evidence>
<comment type="catalytic activity">
    <reaction evidence="4">
        <text>N(6)-[(R)-lipoyl]-L-lysyl-[protein] + 3-methyl-2-oxobutanoate + H(+) = N(6)-[(R)-S(8)-2-methylpropanoyldihydrolipoyl]-L-lysyl-[protein] + CO2</text>
        <dbReference type="Rhea" id="RHEA:13457"/>
        <dbReference type="Rhea" id="RHEA-COMP:10474"/>
        <dbReference type="Rhea" id="RHEA-COMP:10497"/>
        <dbReference type="ChEBI" id="CHEBI:11851"/>
        <dbReference type="ChEBI" id="CHEBI:15378"/>
        <dbReference type="ChEBI" id="CHEBI:16526"/>
        <dbReference type="ChEBI" id="CHEBI:83099"/>
        <dbReference type="ChEBI" id="CHEBI:83142"/>
        <dbReference type="EC" id="1.2.4.4"/>
    </reaction>
</comment>
<evidence type="ECO:0000313" key="7">
    <source>
        <dbReference type="EMBL" id="GAA1717088.1"/>
    </source>
</evidence>
<keyword evidence="2 4" id="KW-0560">Oxidoreductase</keyword>
<accession>A0ABN2J3A4</accession>
<comment type="caution">
    <text evidence="7">The sequence shown here is derived from an EMBL/GenBank/DDBJ whole genome shotgun (WGS) entry which is preliminary data.</text>
</comment>
<keyword evidence="8" id="KW-1185">Reference proteome</keyword>
<dbReference type="SUPFAM" id="SSF52518">
    <property type="entry name" value="Thiamin diphosphate-binding fold (THDP-binding)"/>
    <property type="match status" value="1"/>
</dbReference>
<keyword evidence="7" id="KW-0670">Pyruvate</keyword>
<feature type="domain" description="Dehydrogenase E1 component" evidence="6">
    <location>
        <begin position="93"/>
        <end position="370"/>
    </location>
</feature>
<dbReference type="PANTHER" id="PTHR43380">
    <property type="entry name" value="2-OXOISOVALERATE DEHYDROGENASE SUBUNIT ALPHA, MITOCHONDRIAL"/>
    <property type="match status" value="1"/>
</dbReference>
<dbReference type="RefSeq" id="WP_344246505.1">
    <property type="nucleotide sequence ID" value="NZ_BAAAPM010000003.1"/>
</dbReference>
<evidence type="ECO:0000256" key="2">
    <source>
        <dbReference type="ARBA" id="ARBA00023002"/>
    </source>
</evidence>
<sequence>MPDTMGGVARDDLSRAGGARTENGTTHDPTEGTTHGATGPAGAESGALTGIMVGLLDEKGVRHPDPELDRWLTDVDAGTDEADAALLRLYSDMVTARRVDAEATALQRQGELALWPPLLGQEAAQVGSARALRDDDFVFSSYREHAVAMVRGVTPAQLTPVWRGVTASGWNPYDVGMATPQVIIGAQTLHAVGYAYGILADAERDPASVPDGGTAAAVAYFGDGAISQGDVNEAFVFAATWATPVVFLCQNNQWAISEPVALQSPTPLADRAAGFGLPGVRVDGNDVLAMLAVTRAALHRARTGGGATLIEAVTYRMGPHTTADDPTKYRDADELATWADRDPIERFAAWLRSRGTLTDDAEQGVREAADRTATELRAGCTGTVDPPPLRIFEHVYAEPHASLDAERDAYAGYLATFPDGADGEHAGAAGQGGAR</sequence>
<dbReference type="CDD" id="cd02000">
    <property type="entry name" value="TPP_E1_PDC_ADC_BCADC"/>
    <property type="match status" value="1"/>
</dbReference>
<dbReference type="InterPro" id="IPR050771">
    <property type="entry name" value="Alpha-ketoacid_DH_E1_comp"/>
</dbReference>
<dbReference type="EMBL" id="BAAAPM010000003">
    <property type="protein sequence ID" value="GAA1717088.1"/>
    <property type="molecule type" value="Genomic_DNA"/>
</dbReference>
<protein>
    <recommendedName>
        <fullName evidence="4">2-oxoisovalerate dehydrogenase subunit alpha</fullName>
        <ecNumber evidence="4">1.2.4.4</ecNumber>
    </recommendedName>
    <alternativeName>
        <fullName evidence="4">Branched-chain alpha-keto acid dehydrogenase E1 component alpha chain</fullName>
    </alternativeName>
</protein>
<dbReference type="Proteomes" id="UP001501138">
    <property type="component" value="Unassembled WGS sequence"/>
</dbReference>
<organism evidence="7 8">
    <name type="scientific">Isoptericola hypogeus</name>
    <dbReference type="NCBI Taxonomy" id="300179"/>
    <lineage>
        <taxon>Bacteria</taxon>
        <taxon>Bacillati</taxon>
        <taxon>Actinomycetota</taxon>
        <taxon>Actinomycetes</taxon>
        <taxon>Micrococcales</taxon>
        <taxon>Promicromonosporaceae</taxon>
        <taxon>Isoptericola</taxon>
    </lineage>
</organism>
<dbReference type="Pfam" id="PF00676">
    <property type="entry name" value="E1_dh"/>
    <property type="match status" value="1"/>
</dbReference>
<feature type="compositionally biased region" description="Low complexity" evidence="5">
    <location>
        <begin position="31"/>
        <end position="44"/>
    </location>
</feature>
<gene>
    <name evidence="7" type="primary">pdhA_1</name>
    <name evidence="7" type="ORF">GCM10009809_11370</name>
</gene>
<feature type="region of interest" description="Disordered" evidence="5">
    <location>
        <begin position="1"/>
        <end position="44"/>
    </location>
</feature>